<feature type="compositionally biased region" description="Pro residues" evidence="1">
    <location>
        <begin position="581"/>
        <end position="605"/>
    </location>
</feature>
<comment type="caution">
    <text evidence="2">The sequence shown here is derived from an EMBL/GenBank/DDBJ whole genome shotgun (WGS) entry which is preliminary data.</text>
</comment>
<dbReference type="EMBL" id="JAVRQU010000024">
    <property type="protein sequence ID" value="KAK5690617.1"/>
    <property type="molecule type" value="Genomic_DNA"/>
</dbReference>
<evidence type="ECO:0000256" key="1">
    <source>
        <dbReference type="SAM" id="MobiDB-lite"/>
    </source>
</evidence>
<dbReference type="AlphaFoldDB" id="A0AAN7VX99"/>
<accession>A0AAN7VX99</accession>
<proteinExistence type="predicted"/>
<sequence>MPSRESLTQARHSIVERYQELERTYESLPLDVRRDAVHSLTEERFYCAAILQCWPSEYDLNLKGVQRGLSGGNVDELVSNTEPSRNELCPVWASFFDDVHEADKLIMGGEPESHSKIARMLEVAAKKAKWVEGMLTRIVAASKGAAVAQVHSGTASYNPDSIGDFDVRAGGNMRRWFDFKPSHFAGESVVAVPPPCFAWLFTEYSEEGIFDPKHERVRIYRRNELPKISREDWTAWYTGIHAMMESVPLSSIIAATRIGLAFPRAVELKAITVVRQSAIHAVAEMSAPKLAIEPKVERVLHQTTLETESESGYLSDAYETAEEGVPTPKASEDAMKTSLRSSPTRETLPTSGDHQGPTRAVSASESSSAASKTSSDSASFADDELTDSSPETSSNTRPTWPGVADSKATSFGERRLRRDAMFRKIQKVRDARAGAEEEEAADVRFDGSTSGMGGMGRLKRPYSQSFSSSERLSNFSGYSDDVKMQEAQAEVPFLPARQPRPYLHSVSSRESLRPDTSEEAIPDVGVRERRPYLHTNSSKEDLRPQKQSKTSADTPPMRPSFTYASKMPPPQPPRIWAYPKAAPPKQPPPSPPRPEFARPAPPPTRPAQASAPPAYREPPPEAQGELRRYIIEWEALSTEDSSFPTPCGSLTAEGLVDAAQPAHRTKFVKIAPDQLAQLEVQSFFARGMGIAHALRSDERYNAATPTGAAEKLMVVLTETSERKLAALLKYLRLRERPRWHSDRLNMRTGVPGVVNEENGKHEVAVVVRTAVQDLLDQCAAMVEKLK</sequence>
<feature type="region of interest" description="Disordered" evidence="1">
    <location>
        <begin position="306"/>
        <end position="412"/>
    </location>
</feature>
<feature type="region of interest" description="Disordered" evidence="1">
    <location>
        <begin position="445"/>
        <end position="472"/>
    </location>
</feature>
<feature type="compositionally biased region" description="Polar residues" evidence="1">
    <location>
        <begin position="387"/>
        <end position="398"/>
    </location>
</feature>
<protein>
    <submittedName>
        <fullName evidence="2">Uncharacterized protein</fullName>
    </submittedName>
</protein>
<feature type="compositionally biased region" description="Low complexity" evidence="1">
    <location>
        <begin position="463"/>
        <end position="472"/>
    </location>
</feature>
<feature type="region of interest" description="Disordered" evidence="1">
    <location>
        <begin position="491"/>
        <end position="622"/>
    </location>
</feature>
<feature type="compositionally biased region" description="Basic and acidic residues" evidence="1">
    <location>
        <begin position="525"/>
        <end position="544"/>
    </location>
</feature>
<name>A0AAN7VX99_9PEZI</name>
<evidence type="ECO:0000313" key="3">
    <source>
        <dbReference type="Proteomes" id="UP001310594"/>
    </source>
</evidence>
<reference evidence="2" key="1">
    <citation type="submission" date="2023-08" db="EMBL/GenBank/DDBJ databases">
        <title>Black Yeasts Isolated from many extreme environments.</title>
        <authorList>
            <person name="Coleine C."/>
            <person name="Stajich J.E."/>
            <person name="Selbmann L."/>
        </authorList>
    </citation>
    <scope>NUCLEOTIDE SEQUENCE</scope>
    <source>
        <strain evidence="2">CCFEE 5810</strain>
    </source>
</reference>
<organism evidence="2 3">
    <name type="scientific">Elasticomyces elasticus</name>
    <dbReference type="NCBI Taxonomy" id="574655"/>
    <lineage>
        <taxon>Eukaryota</taxon>
        <taxon>Fungi</taxon>
        <taxon>Dikarya</taxon>
        <taxon>Ascomycota</taxon>
        <taxon>Pezizomycotina</taxon>
        <taxon>Dothideomycetes</taxon>
        <taxon>Dothideomycetidae</taxon>
        <taxon>Mycosphaerellales</taxon>
        <taxon>Teratosphaeriaceae</taxon>
        <taxon>Elasticomyces</taxon>
    </lineage>
</organism>
<gene>
    <name evidence="2" type="ORF">LTR97_012173</name>
</gene>
<feature type="compositionally biased region" description="Low complexity" evidence="1">
    <location>
        <begin position="360"/>
        <end position="380"/>
    </location>
</feature>
<feature type="compositionally biased region" description="Polar residues" evidence="1">
    <location>
        <begin position="338"/>
        <end position="353"/>
    </location>
</feature>
<evidence type="ECO:0000313" key="2">
    <source>
        <dbReference type="EMBL" id="KAK5690617.1"/>
    </source>
</evidence>
<dbReference type="Proteomes" id="UP001310594">
    <property type="component" value="Unassembled WGS sequence"/>
</dbReference>